<dbReference type="Proteomes" id="UP001607302">
    <property type="component" value="Unassembled WGS sequence"/>
</dbReference>
<reference evidence="1 2" key="1">
    <citation type="journal article" date="2024" name="Ann. Entomol. Soc. Am.">
        <title>Genomic analyses of the southern and eastern yellowjacket wasps (Hymenoptera: Vespidae) reveal evolutionary signatures of social life.</title>
        <authorList>
            <person name="Catto M.A."/>
            <person name="Caine P.B."/>
            <person name="Orr S.E."/>
            <person name="Hunt B.G."/>
            <person name="Goodisman M.A.D."/>
        </authorList>
    </citation>
    <scope>NUCLEOTIDE SEQUENCE [LARGE SCALE GENOMIC DNA]</scope>
    <source>
        <strain evidence="1">233</strain>
        <tissue evidence="1">Head and thorax</tissue>
    </source>
</reference>
<gene>
    <name evidence="1" type="ORF">V1478_003273</name>
</gene>
<name>A0ABD2BTP6_VESSQ</name>
<accession>A0ABD2BTP6</accession>
<protein>
    <submittedName>
        <fullName evidence="1">Fatty acyl-CoA reductase wat-like isoform X2</fullName>
    </submittedName>
</protein>
<sequence length="71" mass="8489">MTIALIASIWDITNNRSYFILIRTQSFRFNEDISIYNYISNDNTITYSKLLEMMYKYGYLHHLKGHFGTLI</sequence>
<evidence type="ECO:0000313" key="1">
    <source>
        <dbReference type="EMBL" id="KAL2735633.1"/>
    </source>
</evidence>
<comment type="caution">
    <text evidence="1">The sequence shown here is derived from an EMBL/GenBank/DDBJ whole genome shotgun (WGS) entry which is preliminary data.</text>
</comment>
<evidence type="ECO:0000313" key="2">
    <source>
        <dbReference type="Proteomes" id="UP001607302"/>
    </source>
</evidence>
<dbReference type="AlphaFoldDB" id="A0ABD2BTP6"/>
<organism evidence="1 2">
    <name type="scientific">Vespula squamosa</name>
    <name type="common">Southern yellow jacket</name>
    <name type="synonym">Wasp</name>
    <dbReference type="NCBI Taxonomy" id="30214"/>
    <lineage>
        <taxon>Eukaryota</taxon>
        <taxon>Metazoa</taxon>
        <taxon>Ecdysozoa</taxon>
        <taxon>Arthropoda</taxon>
        <taxon>Hexapoda</taxon>
        <taxon>Insecta</taxon>
        <taxon>Pterygota</taxon>
        <taxon>Neoptera</taxon>
        <taxon>Endopterygota</taxon>
        <taxon>Hymenoptera</taxon>
        <taxon>Apocrita</taxon>
        <taxon>Aculeata</taxon>
        <taxon>Vespoidea</taxon>
        <taxon>Vespidae</taxon>
        <taxon>Vespinae</taxon>
        <taxon>Vespula</taxon>
    </lineage>
</organism>
<dbReference type="EMBL" id="JAUDFV010000064">
    <property type="protein sequence ID" value="KAL2735633.1"/>
    <property type="molecule type" value="Genomic_DNA"/>
</dbReference>
<proteinExistence type="predicted"/>
<keyword evidence="2" id="KW-1185">Reference proteome</keyword>